<dbReference type="Pfam" id="PF06419">
    <property type="entry name" value="COG6_N"/>
    <property type="match status" value="1"/>
</dbReference>
<dbReference type="Pfam" id="PF20653">
    <property type="entry name" value="COG6_C"/>
    <property type="match status" value="1"/>
</dbReference>
<dbReference type="GO" id="GO:0000139">
    <property type="term" value="C:Golgi membrane"/>
    <property type="evidence" value="ECO:0007669"/>
    <property type="project" value="UniProtKB-SubCell"/>
</dbReference>
<evidence type="ECO:0000313" key="14">
    <source>
        <dbReference type="EMBL" id="KAJ4387997.1"/>
    </source>
</evidence>
<dbReference type="OrthoDB" id="272987at2759"/>
<evidence type="ECO:0000259" key="13">
    <source>
        <dbReference type="Pfam" id="PF20653"/>
    </source>
</evidence>
<evidence type="ECO:0000256" key="2">
    <source>
        <dbReference type="ARBA" id="ARBA00011023"/>
    </source>
</evidence>
<evidence type="ECO:0000256" key="11">
    <source>
        <dbReference type="SAM" id="MobiDB-lite"/>
    </source>
</evidence>
<comment type="function">
    <text evidence="10">Acts as component of the peripheral membrane COG complex that is involved in intra-Golgi protein trafficking. COG is located at the cis-Golgi, and regulates tethering of retrograde intra-Golgi vesicles and possibly a number of other membrane trafficking events.</text>
</comment>
<dbReference type="InterPro" id="IPR048369">
    <property type="entry name" value="COG6_C"/>
</dbReference>
<evidence type="ECO:0000256" key="10">
    <source>
        <dbReference type="RuleBase" id="RU365075"/>
    </source>
</evidence>
<keyword evidence="6 10" id="KW-0333">Golgi apparatus</keyword>
<comment type="caution">
    <text evidence="14">The sequence shown here is derived from an EMBL/GenBank/DDBJ whole genome shotgun (WGS) entry which is preliminary data.</text>
</comment>
<dbReference type="GO" id="GO:0006891">
    <property type="term" value="P:intra-Golgi vesicle-mediated transport"/>
    <property type="evidence" value="ECO:0007669"/>
    <property type="project" value="UniProtKB-UniRule"/>
</dbReference>
<dbReference type="GO" id="GO:0017119">
    <property type="term" value="C:Golgi transport complex"/>
    <property type="evidence" value="ECO:0007669"/>
    <property type="project" value="UniProtKB-UniRule"/>
</dbReference>
<reference evidence="14" key="1">
    <citation type="submission" date="2022-10" db="EMBL/GenBank/DDBJ databases">
        <title>Tapping the CABI collections for fungal endophytes: first genome assemblies for Collariella, Neodidymelliopsis, Ascochyta clinopodiicola, Didymella pomorum, Didymosphaeria variabile, Neocosmospora piperis and Neocucurbitaria cava.</title>
        <authorList>
            <person name="Hill R."/>
        </authorList>
    </citation>
    <scope>NUCLEOTIDE SEQUENCE</scope>
    <source>
        <strain evidence="14">IMI 355082</strain>
    </source>
</reference>
<dbReference type="InterPro" id="IPR048368">
    <property type="entry name" value="COG6_N"/>
</dbReference>
<dbReference type="PANTHER" id="PTHR21506:SF0">
    <property type="entry name" value="CONSERVED OLIGOMERIC GOLGI COMPLEX SUBUNIT 6"/>
    <property type="match status" value="1"/>
</dbReference>
<evidence type="ECO:0000256" key="9">
    <source>
        <dbReference type="ARBA" id="ARBA00043873"/>
    </source>
</evidence>
<comment type="subcellular location">
    <subcellularLocation>
        <location evidence="1 10">Golgi apparatus membrane</location>
        <topology evidence="1 10">Peripheral membrane protein</topology>
    </subcellularLocation>
</comment>
<keyword evidence="4 10" id="KW-0813">Transport</keyword>
<evidence type="ECO:0000256" key="4">
    <source>
        <dbReference type="ARBA" id="ARBA00022448"/>
    </source>
</evidence>
<evidence type="ECO:0000313" key="15">
    <source>
        <dbReference type="Proteomes" id="UP001140453"/>
    </source>
</evidence>
<dbReference type="GO" id="GO:0015031">
    <property type="term" value="P:protein transport"/>
    <property type="evidence" value="ECO:0007669"/>
    <property type="project" value="UniProtKB-KW"/>
</dbReference>
<dbReference type="EMBL" id="JAPEVB010000005">
    <property type="protein sequence ID" value="KAJ4387997.1"/>
    <property type="molecule type" value="Genomic_DNA"/>
</dbReference>
<evidence type="ECO:0000256" key="7">
    <source>
        <dbReference type="ARBA" id="ARBA00023136"/>
    </source>
</evidence>
<name>A0A9W8YMA7_9PEZI</name>
<feature type="compositionally biased region" description="Polar residues" evidence="11">
    <location>
        <begin position="1"/>
        <end position="11"/>
    </location>
</feature>
<dbReference type="SMART" id="SM01087">
    <property type="entry name" value="COG6"/>
    <property type="match status" value="1"/>
</dbReference>
<feature type="region of interest" description="Disordered" evidence="11">
    <location>
        <begin position="1"/>
        <end position="32"/>
    </location>
</feature>
<organism evidence="14 15">
    <name type="scientific">Gnomoniopsis smithogilvyi</name>
    <dbReference type="NCBI Taxonomy" id="1191159"/>
    <lineage>
        <taxon>Eukaryota</taxon>
        <taxon>Fungi</taxon>
        <taxon>Dikarya</taxon>
        <taxon>Ascomycota</taxon>
        <taxon>Pezizomycotina</taxon>
        <taxon>Sordariomycetes</taxon>
        <taxon>Sordariomycetidae</taxon>
        <taxon>Diaporthales</taxon>
        <taxon>Gnomoniaceae</taxon>
        <taxon>Gnomoniopsis</taxon>
    </lineage>
</organism>
<gene>
    <name evidence="14" type="primary">COG6</name>
    <name evidence="14" type="ORF">N0V93_008600</name>
</gene>
<comment type="subunit">
    <text evidence="10">Component of the conserved oligomeric Golgi complex.</text>
</comment>
<evidence type="ECO:0000256" key="8">
    <source>
        <dbReference type="ARBA" id="ARBA00031348"/>
    </source>
</evidence>
<protein>
    <recommendedName>
        <fullName evidence="3 10">Conserved oligomeric Golgi complex subunit 6</fullName>
        <shortName evidence="10">COG complex subunit 6</shortName>
    </recommendedName>
    <alternativeName>
        <fullName evidence="8 10">Component of oligomeric Golgi complex 6</fullName>
    </alternativeName>
</protein>
<keyword evidence="5 10" id="KW-0653">Protein transport</keyword>
<feature type="domain" description="Conserved oligomeric complex COG6 N-terminal" evidence="12">
    <location>
        <begin position="68"/>
        <end position="181"/>
    </location>
</feature>
<dbReference type="PANTHER" id="PTHR21506">
    <property type="entry name" value="COMPONENT OF OLIGOMERIC GOLGI COMPLEX 6"/>
    <property type="match status" value="1"/>
</dbReference>
<keyword evidence="7 10" id="KW-0472">Membrane</keyword>
<evidence type="ECO:0000259" key="12">
    <source>
        <dbReference type="Pfam" id="PF06419"/>
    </source>
</evidence>
<evidence type="ECO:0000256" key="1">
    <source>
        <dbReference type="ARBA" id="ARBA00004395"/>
    </source>
</evidence>
<accession>A0A9W8YMA7</accession>
<evidence type="ECO:0000256" key="5">
    <source>
        <dbReference type="ARBA" id="ARBA00022927"/>
    </source>
</evidence>
<dbReference type="InterPro" id="IPR010490">
    <property type="entry name" value="COG6"/>
</dbReference>
<dbReference type="AlphaFoldDB" id="A0A9W8YMA7"/>
<dbReference type="Proteomes" id="UP001140453">
    <property type="component" value="Unassembled WGS sequence"/>
</dbReference>
<comment type="similarity">
    <text evidence="2 10">Belongs to the COG6 family.</text>
</comment>
<keyword evidence="15" id="KW-1185">Reference proteome</keyword>
<comment type="function">
    <text evidence="9">Acts as a component of the peripheral membrane COG complex that is involved in intra-Golgi protein trafficking. COG is located at the cis-Golgi, and regulates tethering of retrograde intra-Golgi vesicles and possibly a number of other membrane trafficking events.</text>
</comment>
<evidence type="ECO:0000256" key="6">
    <source>
        <dbReference type="ARBA" id="ARBA00023034"/>
    </source>
</evidence>
<proteinExistence type="inferred from homology"/>
<sequence length="710" mass="79613">MTTDSSLSLSLGQLPVRSPPPVDGIGSGPQTPSTASFFKGGNAFSSKVTAVLATSYADAEFRDALTLLDERGIINSAATRRQLRLNLQKEVIESNGDIISEFGKVSDQLRRIGATISKLNKSYDEIKSHISAAHDSTGTVIHDASSLMTQRRQIETKQHLLTAFNRHFLLSEPESTALTSTAEPVDEQFFAVLNKAKRIRKDCETLLGFENQALGLEIMEQISKNLNLAFQKLYRWIQREFKTLNLENPQMGSPIRRALRVLAERPSLFQSCLDLFVEAREQVLSDTFFTALTGSSPAGIQDRSVKPIELAAHDPLRYVGDMLAWIHSAAVSEREALEILFIFEGDEIAKGIQAGRENEIWHLVEDENVEEPSFDPVKALNELVDRDMSGAARILRQRLEQVIQTNEEVILAYRLANFLNFYRVTFAKLLTADSVLVDSLQGLEAEALRQFRSLMRDYVGNLQGEFQQTPSSLEPPAFLHEAFEQLAAVMKTYETSLTATDSREADFQPIVAESFDPFMSGCRGMAESLEHPASSIFSINYLNSAIAVLSTYDFTHGRATELREELEKHAQGLINSQHLFFRRESGLEPLFKSVEPLSDKKEDIQKMRSLETFQPISLENASRTLDNFLASALMDAMENLEQLQDSRLAREITEEAADRFCKDFGRLEDMLMSADELAELQEDQDNAESDTQGLRTAFPRTAEEIRVLLS</sequence>
<feature type="domain" description="Conserved Oligomeric Golgi complex subunit 6 C-terminal" evidence="13">
    <location>
        <begin position="212"/>
        <end position="709"/>
    </location>
</feature>
<evidence type="ECO:0000256" key="3">
    <source>
        <dbReference type="ARBA" id="ARBA00020973"/>
    </source>
</evidence>